<comment type="caution">
    <text evidence="1">The sequence shown here is derived from an EMBL/GenBank/DDBJ whole genome shotgun (WGS) entry which is preliminary data.</text>
</comment>
<dbReference type="EMBL" id="BMZF01000004">
    <property type="protein sequence ID" value="GHA53570.1"/>
    <property type="molecule type" value="Genomic_DNA"/>
</dbReference>
<proteinExistence type="predicted"/>
<dbReference type="Proteomes" id="UP000634455">
    <property type="component" value="Unassembled WGS sequence"/>
</dbReference>
<sequence>MMANVRRRSISGGKTNELSARSNMRLRIDKVYRKGKKTLCDICRTNGGQVYGMRGVFWQMLSFGYLKHLEGCGGVRNGAFACKLSVAA</sequence>
<accession>A0ABQ3D1F0</accession>
<protein>
    <submittedName>
        <fullName evidence="1">Uncharacterized protein</fullName>
    </submittedName>
</protein>
<reference evidence="2" key="1">
    <citation type="journal article" date="2019" name="Int. J. Syst. Evol. Microbiol.">
        <title>The Global Catalogue of Microorganisms (GCM) 10K type strain sequencing project: providing services to taxonomists for standard genome sequencing and annotation.</title>
        <authorList>
            <consortium name="The Broad Institute Genomics Platform"/>
            <consortium name="The Broad Institute Genome Sequencing Center for Infectious Disease"/>
            <person name="Wu L."/>
            <person name="Ma J."/>
        </authorList>
    </citation>
    <scope>NUCLEOTIDE SEQUENCE [LARGE SCALE GENOMIC DNA]</scope>
    <source>
        <strain evidence="2">KCTC 32465</strain>
    </source>
</reference>
<gene>
    <name evidence="1" type="ORF">GCM10008927_19270</name>
</gene>
<evidence type="ECO:0000313" key="2">
    <source>
        <dbReference type="Proteomes" id="UP000634455"/>
    </source>
</evidence>
<keyword evidence="2" id="KW-1185">Reference proteome</keyword>
<name>A0ABQ3D1F0_9RHOB</name>
<organism evidence="1 2">
    <name type="scientific">Paramylibacter ulvae</name>
    <dbReference type="NCBI Taxonomy" id="1651968"/>
    <lineage>
        <taxon>Bacteria</taxon>
        <taxon>Pseudomonadati</taxon>
        <taxon>Pseudomonadota</taxon>
        <taxon>Alphaproteobacteria</taxon>
        <taxon>Rhodobacterales</taxon>
        <taxon>Paracoccaceae</taxon>
        <taxon>Paramylibacter</taxon>
    </lineage>
</organism>
<evidence type="ECO:0000313" key="1">
    <source>
        <dbReference type="EMBL" id="GHA53570.1"/>
    </source>
</evidence>